<keyword evidence="1" id="KW-0732">Signal</keyword>
<proteinExistence type="predicted"/>
<evidence type="ECO:0000313" key="3">
    <source>
        <dbReference type="EMBL" id="GHF11196.1"/>
    </source>
</evidence>
<dbReference type="Pfam" id="PF00497">
    <property type="entry name" value="SBP_bac_3"/>
    <property type="match status" value="1"/>
</dbReference>
<dbReference type="PANTHER" id="PTHR35936:SF19">
    <property type="entry name" value="AMINO-ACID-BINDING PROTEIN YXEM-RELATED"/>
    <property type="match status" value="1"/>
</dbReference>
<organism evidence="3 4">
    <name type="scientific">Kordiimonas sediminis</name>
    <dbReference type="NCBI Taxonomy" id="1735581"/>
    <lineage>
        <taxon>Bacteria</taxon>
        <taxon>Pseudomonadati</taxon>
        <taxon>Pseudomonadota</taxon>
        <taxon>Alphaproteobacteria</taxon>
        <taxon>Kordiimonadales</taxon>
        <taxon>Kordiimonadaceae</taxon>
        <taxon>Kordiimonas</taxon>
    </lineage>
</organism>
<comment type="caution">
    <text evidence="3">The sequence shown here is derived from an EMBL/GenBank/DDBJ whole genome shotgun (WGS) entry which is preliminary data.</text>
</comment>
<dbReference type="Proteomes" id="UP000630923">
    <property type="component" value="Unassembled WGS sequence"/>
</dbReference>
<feature type="domain" description="Solute-binding protein family 3/N-terminal" evidence="2">
    <location>
        <begin position="3"/>
        <end position="125"/>
    </location>
</feature>
<dbReference type="EMBL" id="BNCI01000001">
    <property type="protein sequence ID" value="GHF11196.1"/>
    <property type="molecule type" value="Genomic_DNA"/>
</dbReference>
<evidence type="ECO:0000259" key="2">
    <source>
        <dbReference type="Pfam" id="PF00497"/>
    </source>
</evidence>
<evidence type="ECO:0000313" key="4">
    <source>
        <dbReference type="Proteomes" id="UP000630923"/>
    </source>
</evidence>
<dbReference type="InterPro" id="IPR001638">
    <property type="entry name" value="Solute-binding_3/MltF_N"/>
</dbReference>
<name>A0A919AJ87_9PROT</name>
<accession>A0A919AJ87</accession>
<reference evidence="3" key="2">
    <citation type="submission" date="2020-09" db="EMBL/GenBank/DDBJ databases">
        <authorList>
            <person name="Sun Q."/>
            <person name="Kim S."/>
        </authorList>
    </citation>
    <scope>NUCLEOTIDE SEQUENCE</scope>
    <source>
        <strain evidence="3">KCTC 42590</strain>
    </source>
</reference>
<protein>
    <recommendedName>
        <fullName evidence="2">Solute-binding protein family 3/N-terminal domain-containing protein</fullName>
    </recommendedName>
</protein>
<sequence length="241" mass="27187">MHTGIIYDEGMEVLSQAGIAPQLANHTYWPRLLAQFENGEVDILVNSVWTEDRAKTHLYSEPWFEMPFSYLVRSDDYDRILAEGLSGKKIAIIRAAKEFETAIEKLRETGDVVFVASYKRGLRQLANGQFDALMALFGDYNISSYTRNMEAGAQGIKFKLIVPDTTGIDVRMLFRKNSECASRLPVINTVIADTLEERQARILEAVRTYVGMHKEEVLVLDETVVDTGIKSFADQALDLPD</sequence>
<dbReference type="PANTHER" id="PTHR35936">
    <property type="entry name" value="MEMBRANE-BOUND LYTIC MUREIN TRANSGLYCOSYLASE F"/>
    <property type="match status" value="1"/>
</dbReference>
<dbReference type="SUPFAM" id="SSF53850">
    <property type="entry name" value="Periplasmic binding protein-like II"/>
    <property type="match status" value="1"/>
</dbReference>
<gene>
    <name evidence="3" type="ORF">GCM10017044_01140</name>
</gene>
<reference evidence="3" key="1">
    <citation type="journal article" date="2014" name="Int. J. Syst. Evol. Microbiol.">
        <title>Complete genome sequence of Corynebacterium casei LMG S-19264T (=DSM 44701T), isolated from a smear-ripened cheese.</title>
        <authorList>
            <consortium name="US DOE Joint Genome Institute (JGI-PGF)"/>
            <person name="Walter F."/>
            <person name="Albersmeier A."/>
            <person name="Kalinowski J."/>
            <person name="Ruckert C."/>
        </authorList>
    </citation>
    <scope>NUCLEOTIDE SEQUENCE</scope>
    <source>
        <strain evidence="3">KCTC 42590</strain>
    </source>
</reference>
<evidence type="ECO:0000256" key="1">
    <source>
        <dbReference type="ARBA" id="ARBA00022729"/>
    </source>
</evidence>
<dbReference type="AlphaFoldDB" id="A0A919AJ87"/>
<dbReference type="Gene3D" id="3.40.190.10">
    <property type="entry name" value="Periplasmic binding protein-like II"/>
    <property type="match status" value="2"/>
</dbReference>
<keyword evidence="4" id="KW-1185">Reference proteome</keyword>